<organism evidence="2 3">
    <name type="scientific">Micromonospora arborensis</name>
    <dbReference type="NCBI Taxonomy" id="2116518"/>
    <lineage>
        <taxon>Bacteria</taxon>
        <taxon>Bacillati</taxon>
        <taxon>Actinomycetota</taxon>
        <taxon>Actinomycetes</taxon>
        <taxon>Micromonosporales</taxon>
        <taxon>Micromonosporaceae</taxon>
        <taxon>Micromonospora</taxon>
    </lineage>
</organism>
<reference evidence="2 3" key="1">
    <citation type="submission" date="2018-03" db="EMBL/GenBank/DDBJ databases">
        <title>Bioinformatic expansion and discovery of thiopeptide antibiotics.</title>
        <authorList>
            <person name="Schwalen C.J."/>
            <person name="Hudson G.A."/>
            <person name="Mitchell D.A."/>
        </authorList>
    </citation>
    <scope>NUCLEOTIDE SEQUENCE [LARGE SCALE GENOMIC DNA]</scope>
    <source>
        <strain evidence="2 3">NRRL 8041</strain>
    </source>
</reference>
<dbReference type="InterPro" id="IPR008792">
    <property type="entry name" value="PQQD"/>
</dbReference>
<evidence type="ECO:0000313" key="3">
    <source>
        <dbReference type="Proteomes" id="UP000248333"/>
    </source>
</evidence>
<gene>
    <name evidence="2" type="ORF">C7C45_30870</name>
</gene>
<sequence>MGRLRRRPAPGGPGRSAPGLVPLAGPRRHREPGPTALAGRQPGRCRQPADAFRHQPGGQVVTQHEVVHRVDPDRVAWRVAGDEVVVLDTANSVYFGLDAAGALLWQRLVAGATSTELVTALEETAAVDRERARADVAAFLQDLHGHGLLLQRP</sequence>
<dbReference type="InterPro" id="IPR041881">
    <property type="entry name" value="PqqD_sf"/>
</dbReference>
<dbReference type="Gene3D" id="1.10.10.1150">
    <property type="entry name" value="Coenzyme PQQ synthesis protein D (PqqD)"/>
    <property type="match status" value="1"/>
</dbReference>
<comment type="caution">
    <text evidence="2">The sequence shown here is derived from an EMBL/GenBank/DDBJ whole genome shotgun (WGS) entry which is preliminary data.</text>
</comment>
<dbReference type="Proteomes" id="UP000248333">
    <property type="component" value="Unassembled WGS sequence"/>
</dbReference>
<dbReference type="Pfam" id="PF05402">
    <property type="entry name" value="PqqD"/>
    <property type="match status" value="1"/>
</dbReference>
<evidence type="ECO:0008006" key="4">
    <source>
        <dbReference type="Google" id="ProtNLM"/>
    </source>
</evidence>
<dbReference type="AlphaFoldDB" id="A0A318NBI4"/>
<protein>
    <recommendedName>
        <fullName evidence="4">PqqD family protein</fullName>
    </recommendedName>
</protein>
<dbReference type="OrthoDB" id="3393137at2"/>
<proteinExistence type="predicted"/>
<name>A0A318NBI4_9ACTN</name>
<evidence type="ECO:0000256" key="1">
    <source>
        <dbReference type="SAM" id="MobiDB-lite"/>
    </source>
</evidence>
<keyword evidence="3" id="KW-1185">Reference proteome</keyword>
<accession>A0A318NBI4</accession>
<dbReference type="EMBL" id="PYBV01000057">
    <property type="protein sequence ID" value="PYC63918.1"/>
    <property type="molecule type" value="Genomic_DNA"/>
</dbReference>
<feature type="region of interest" description="Disordered" evidence="1">
    <location>
        <begin position="1"/>
        <end position="51"/>
    </location>
</feature>
<evidence type="ECO:0000313" key="2">
    <source>
        <dbReference type="EMBL" id="PYC63918.1"/>
    </source>
</evidence>